<dbReference type="InterPro" id="IPR007111">
    <property type="entry name" value="NACHT_NTPase"/>
</dbReference>
<dbReference type="PANTHER" id="PTHR46312">
    <property type="entry name" value="NACHT DOMAIN-CONTAINING PROTEIN"/>
    <property type="match status" value="1"/>
</dbReference>
<organism evidence="2 3">
    <name type="scientific">Daphnia galeata</name>
    <dbReference type="NCBI Taxonomy" id="27404"/>
    <lineage>
        <taxon>Eukaryota</taxon>
        <taxon>Metazoa</taxon>
        <taxon>Ecdysozoa</taxon>
        <taxon>Arthropoda</taxon>
        <taxon>Crustacea</taxon>
        <taxon>Branchiopoda</taxon>
        <taxon>Diplostraca</taxon>
        <taxon>Cladocera</taxon>
        <taxon>Anomopoda</taxon>
        <taxon>Daphniidae</taxon>
        <taxon>Daphnia</taxon>
    </lineage>
</organism>
<evidence type="ECO:0000259" key="1">
    <source>
        <dbReference type="PROSITE" id="PS50837"/>
    </source>
</evidence>
<dbReference type="EMBL" id="CAKKLH010000235">
    <property type="protein sequence ID" value="CAH0106737.1"/>
    <property type="molecule type" value="Genomic_DNA"/>
</dbReference>
<keyword evidence="3" id="KW-1185">Reference proteome</keyword>
<gene>
    <name evidence="2" type="ORF">DGAL_LOCUS9895</name>
</gene>
<name>A0A8J2RLD9_9CRUS</name>
<evidence type="ECO:0000313" key="2">
    <source>
        <dbReference type="EMBL" id="CAH0106737.1"/>
    </source>
</evidence>
<dbReference type="InterPro" id="IPR027417">
    <property type="entry name" value="P-loop_NTPase"/>
</dbReference>
<reference evidence="2" key="1">
    <citation type="submission" date="2021-11" db="EMBL/GenBank/DDBJ databases">
        <authorList>
            <person name="Schell T."/>
        </authorList>
    </citation>
    <scope>NUCLEOTIDE SEQUENCE</scope>
    <source>
        <strain evidence="2">M5</strain>
    </source>
</reference>
<sequence>MPNESKFEEILETEDLSKYYRSDNCKDQTVRILHEMSTEFSNKQQNYWLKSEDAQKILLAGITKLSLEYQGQLEKEIKFNRNAIEVIKLKLRQLMDSPGNQKLQRIFTPSPQHTAVKFVSAIQIVLQELEQEGNYLVMPSGLLQEKEGRKRCENILKLQKGFHHFLVVVCDDEESAQNLENLFADHHDGNNFGIIISRSEKLDENDEEIKYTDLTEDFQNKILSRIVSLFQEEEKTLTVRDLVGDKPEEVIDFRSIEELLSEEKEIKIPSFNTSTSELYIKRKLRFPFDDQFELGGECRISPDGHIEWFVEKENRQRVWKKIKGEITNRASSTHIIVEDSDLISTGKPVDENQLMNSIENKEKERSVVILSGVAGSGKSTILSSYYKEIKKAKPDHWVIRINLVDHYESILKMGNATRSDAVDFLVNQLHVVDDKSSFSRSLLRNRLETGDRIVFLFDGFDEIDDQCQEKAIQLMKAIIKEKSIPLYVTTRTHVLDKLQLELSQLAYSLEKFTEKDQTDYLVNFWNREINLEEKYDGLLRQFAAFLIEQVSKTLKDKDKSFVGIPLQCRILAECFQSNVKELIETPTSTEHNISRLLVDQKFDLISLYDRLMETKRKIFREEKAKDTNPNQIVKDGSNQLLKEIENHLTKLAIETIVTDQKSTKVLCPPQSSNLSDDDLADEENRITSNGLKFGLTFKSKDDAKAQFLHRTYAEYLFAKYLYKGFLLDDKRHNKLLENESIRQLILEEILVDRSSGRNPKYYGVQGFLNSMLKELVDNEDWRNKIGKRELPDSRLFKRILDYSDADKVIRKHSNRSFPMPPGGFEYSLWNAEEQKETVRQLLKFLNDNREAFDKEITYKLGGPQSIYTGSEENIEPMLTFFIFNENYAEHLNIFLEFLSRSKPYSDDSLFKKLLIKSFCSKEHFISGRIEKALAILCDLKRNQLLIEMRRTVLIIDPEAFQRFYLPEVEAVRAMDLKIWMEPDLYRMTRFHYAAFDGETGTVEEILEKMRQHLVDLEQKEWTDEVMNAVMVEDEFGFTPFYVATARCQKEISNKILAFLKENLPQNKLQDNLIDTKGFLLRPISDAIEFGNIHVFQMILKAVKKEFGQEDLNLVLCQVLPLLGVMAKIVVKKYDKVTDYTDLYDLVFNVHDCDRTSRILECMDAEHIIGMMLLKGVEIFVRDVYDKTNLRYHPDNMWHHEFHTLFRLISCDLLRRFTKDQLEQLGWTKEDLEFEDIGNGWIRLIHIKEREVPRNSYWTDFTALAISDDETGGYNYLSKKILCIFNCMKEKGVSDDVLKKLLLHEEGNGFIMIELSLPVAKRLLTYLSTESQEEVKQQWKNSAPSLETYFPSNVETLNNNRNTNILRFYLVYGSEVHLKDFVNVVTSLHKTINKKGRLESVCIESVWSSIFQHCRKEKKTNEILKLVSEKSDILGGDAVKRMLLHEIDNVPLLFKAVEWGEDIEARLEILPHEIKQEIQQFLEQKAPAFIDQAFQNPQDLFKIFDDYSEYYYKRLNTLIFCLNYSNENQLEKFVHNITIPPFKKFIPTEFLAELGEVQKEQTFGIWGELFTHYCEENFEMENVKKMDEFMKCISEKFGSDAVKELALHNDGEMQVIFYPAFRREKQLLETMLKYLSAEDRKEIQNQVDEFLNSLRFWQG</sequence>
<dbReference type="PROSITE" id="PS50837">
    <property type="entry name" value="NACHT"/>
    <property type="match status" value="1"/>
</dbReference>
<evidence type="ECO:0000313" key="3">
    <source>
        <dbReference type="Proteomes" id="UP000789390"/>
    </source>
</evidence>
<comment type="caution">
    <text evidence="2">The sequence shown here is derived from an EMBL/GenBank/DDBJ whole genome shotgun (WGS) entry which is preliminary data.</text>
</comment>
<dbReference type="PANTHER" id="PTHR46312:SF2">
    <property type="entry name" value="NUCLEOTIDE-BINDING OLIGOMERIZATION DOMAIN-CONTAINING PROTEIN 2-LIKE"/>
    <property type="match status" value="1"/>
</dbReference>
<dbReference type="Pfam" id="PF05729">
    <property type="entry name" value="NACHT"/>
    <property type="match status" value="1"/>
</dbReference>
<dbReference type="SUPFAM" id="SSF52540">
    <property type="entry name" value="P-loop containing nucleoside triphosphate hydrolases"/>
    <property type="match status" value="1"/>
</dbReference>
<dbReference type="Proteomes" id="UP000789390">
    <property type="component" value="Unassembled WGS sequence"/>
</dbReference>
<proteinExistence type="predicted"/>
<feature type="domain" description="NACHT" evidence="1">
    <location>
        <begin position="366"/>
        <end position="495"/>
    </location>
</feature>
<dbReference type="Gene3D" id="3.40.50.300">
    <property type="entry name" value="P-loop containing nucleotide triphosphate hydrolases"/>
    <property type="match status" value="1"/>
</dbReference>
<dbReference type="OrthoDB" id="6364794at2759"/>
<accession>A0A8J2RLD9</accession>
<protein>
    <recommendedName>
        <fullName evidence="1">NACHT domain-containing protein</fullName>
    </recommendedName>
</protein>